<dbReference type="PANTHER" id="PTHR33066">
    <property type="entry name" value="INTEGRASE_SAM-LIKE_N DOMAIN-CONTAINING PROTEIN"/>
    <property type="match status" value="1"/>
</dbReference>
<sequence>MFRSLLFKAIATTCLGELPSTSATPAPPDPASALFAELTVAPETVPTPKLFLNVLHRQWSLPGAGPSPNNLDKCLYNSAQALADLLQPPTVDPPIIALTNPVHPTGPPEDSLCPEDKRAEKTLLKGHLAAAWSIRVSSSASFFNRAALLWLKQLQDRLPRSDLRAHQDLNKIAAALEYSADATLNATRFAARALGSSITSRRLLWLQNWQADIRSKWQLASAPYTVGSLFGPPLERLLVETRDKRKILPSQLQRSISRYSPYPRSQPFRAPDSNSFQPRFHRPAPPRSQHLDSQIALQGAAVAPPPVPARWQEQLSGPHPSPSFSTVVPPMVVLRGSLQGEQLHRTISTGPHDGRQLDRLGGSPAPSHGPRSVDRPGPTAQHQLPGIAGRAPSPPLLSISSRGPGHSCPYQQHNNQSAHKQDGGHSFQGSAFGDHSAGPLGRIPPVVHPGGTHLRDGKSTIGRPQPLARGSRGMEPFSIPLPEDCPSIRDAGCRPVRLGNQSPPSPVLLTVPGPSGRGFRRPLLPVASRSSIRIPPLPLIPRVLRKMLAEKADLLLIAPHWPRRP</sequence>
<evidence type="ECO:0000256" key="2">
    <source>
        <dbReference type="SAM" id="SignalP"/>
    </source>
</evidence>
<organism evidence="4 5">
    <name type="scientific">Pantherophis guttatus</name>
    <name type="common">Corn snake</name>
    <name type="synonym">Elaphe guttata</name>
    <dbReference type="NCBI Taxonomy" id="94885"/>
    <lineage>
        <taxon>Eukaryota</taxon>
        <taxon>Metazoa</taxon>
        <taxon>Chordata</taxon>
        <taxon>Craniata</taxon>
        <taxon>Vertebrata</taxon>
        <taxon>Euteleostomi</taxon>
        <taxon>Lepidosauria</taxon>
        <taxon>Squamata</taxon>
        <taxon>Bifurcata</taxon>
        <taxon>Unidentata</taxon>
        <taxon>Episquamata</taxon>
        <taxon>Toxicofera</taxon>
        <taxon>Serpentes</taxon>
        <taxon>Colubroidea</taxon>
        <taxon>Colubridae</taxon>
        <taxon>Colubrinae</taxon>
        <taxon>Pantherophis</taxon>
    </lineage>
</organism>
<dbReference type="InParanoid" id="A0A6P9CSK8"/>
<dbReference type="Proteomes" id="UP001652622">
    <property type="component" value="Unplaced"/>
</dbReference>
<dbReference type="KEGG" id="pgut:117671139"/>
<name>A0A6P9CSK8_PANGU</name>
<dbReference type="PANTHER" id="PTHR33066:SF2">
    <property type="entry name" value="FILAGGRIN-2-LIKE"/>
    <property type="match status" value="1"/>
</dbReference>
<feature type="chain" id="PRO_5027716202" evidence="2">
    <location>
        <begin position="17"/>
        <end position="565"/>
    </location>
</feature>
<proteinExistence type="predicted"/>
<feature type="signal peptide" evidence="2">
    <location>
        <begin position="1"/>
        <end position="16"/>
    </location>
</feature>
<dbReference type="AlphaFoldDB" id="A0A6P9CSK8"/>
<feature type="domain" description="Lamina-associated polypeptide 2 alpha C-terminal" evidence="3">
    <location>
        <begin position="78"/>
        <end position="236"/>
    </location>
</feature>
<dbReference type="RefSeq" id="XP_060545386.1">
    <property type="nucleotide sequence ID" value="XM_060689403.1"/>
</dbReference>
<dbReference type="RefSeq" id="XP_034282740.1">
    <property type="nucleotide sequence ID" value="XM_034426849.1"/>
</dbReference>
<evidence type="ECO:0000313" key="7">
    <source>
        <dbReference type="RefSeq" id="XP_060545387.1"/>
    </source>
</evidence>
<evidence type="ECO:0000313" key="5">
    <source>
        <dbReference type="RefSeq" id="XP_034282740.1"/>
    </source>
</evidence>
<evidence type="ECO:0000259" key="3">
    <source>
        <dbReference type="Pfam" id="PF11560"/>
    </source>
</evidence>
<dbReference type="Gene3D" id="1.10.287.3160">
    <property type="match status" value="1"/>
</dbReference>
<evidence type="ECO:0000313" key="4">
    <source>
        <dbReference type="Proteomes" id="UP001652622"/>
    </source>
</evidence>
<reference evidence="5" key="1">
    <citation type="submission" date="2025-04" db="UniProtKB">
        <authorList>
            <consortium name="RefSeq"/>
        </authorList>
    </citation>
    <scope>IDENTIFICATION</scope>
    <source>
        <tissue evidence="5 6">Blood</tissue>
    </source>
</reference>
<dbReference type="GeneID" id="117671139"/>
<keyword evidence="2" id="KW-0732">Signal</keyword>
<dbReference type="RefSeq" id="XP_060545387.1">
    <property type="nucleotide sequence ID" value="XM_060689404.1"/>
</dbReference>
<dbReference type="InterPro" id="IPR021623">
    <property type="entry name" value="LAP2alpha_C"/>
</dbReference>
<gene>
    <name evidence="5 6 7" type="primary">LOC117671139</name>
</gene>
<feature type="compositionally biased region" description="Polar residues" evidence="1">
    <location>
        <begin position="409"/>
        <end position="418"/>
    </location>
</feature>
<protein>
    <submittedName>
        <fullName evidence="5 6">RNA-binding protein 33-like</fullName>
    </submittedName>
</protein>
<evidence type="ECO:0000313" key="6">
    <source>
        <dbReference type="RefSeq" id="XP_060545386.1"/>
    </source>
</evidence>
<feature type="region of interest" description="Disordered" evidence="1">
    <location>
        <begin position="345"/>
        <end position="480"/>
    </location>
</feature>
<keyword evidence="4" id="KW-1185">Reference proteome</keyword>
<feature type="region of interest" description="Disordered" evidence="1">
    <location>
        <begin position="259"/>
        <end position="326"/>
    </location>
</feature>
<evidence type="ECO:0000256" key="1">
    <source>
        <dbReference type="SAM" id="MobiDB-lite"/>
    </source>
</evidence>
<accession>A0A6P9CSK8</accession>
<dbReference type="Pfam" id="PF11560">
    <property type="entry name" value="LAP2alpha"/>
    <property type="match status" value="1"/>
</dbReference>